<dbReference type="GO" id="GO:0005829">
    <property type="term" value="C:cytosol"/>
    <property type="evidence" value="ECO:0007669"/>
    <property type="project" value="TreeGrafter"/>
</dbReference>
<proteinExistence type="predicted"/>
<dbReference type="GO" id="GO:0004479">
    <property type="term" value="F:methionyl-tRNA formyltransferase activity"/>
    <property type="evidence" value="ECO:0007669"/>
    <property type="project" value="UniProtKB-EC"/>
</dbReference>
<accession>A0A075GMD4</accession>
<dbReference type="AlphaFoldDB" id="A0A075GMD4"/>
<protein>
    <submittedName>
        <fullName evidence="2">Methionyl-tRNA formyltransferase-like protein (MTFMT, fmt)</fullName>
        <ecNumber evidence="2">2.1.2.9</ecNumber>
    </submittedName>
</protein>
<dbReference type="InterPro" id="IPR036477">
    <property type="entry name" value="Formyl_transf_N_sf"/>
</dbReference>
<reference evidence="2" key="1">
    <citation type="journal article" date="2014" name="Genome Biol. Evol.">
        <title>Pangenome evidence for extensive interdomain horizontal transfer affecting lineage core and shell genes in uncultured planktonic thaumarchaeota and euryarchaeota.</title>
        <authorList>
            <person name="Deschamps P."/>
            <person name="Zivanovic Y."/>
            <person name="Moreira D."/>
            <person name="Rodriguez-Valera F."/>
            <person name="Lopez-Garcia P."/>
        </authorList>
    </citation>
    <scope>NUCLEOTIDE SEQUENCE</scope>
</reference>
<dbReference type="EMBL" id="KF900726">
    <property type="protein sequence ID" value="AIF05024.1"/>
    <property type="molecule type" value="Genomic_DNA"/>
</dbReference>
<dbReference type="Pfam" id="PF00551">
    <property type="entry name" value="Formyl_trans_N"/>
    <property type="match status" value="1"/>
</dbReference>
<keyword evidence="2" id="KW-0808">Transferase</keyword>
<dbReference type="SUPFAM" id="SSF53328">
    <property type="entry name" value="Formyltransferase"/>
    <property type="match status" value="1"/>
</dbReference>
<dbReference type="PANTHER" id="PTHR11138">
    <property type="entry name" value="METHIONYL-TRNA FORMYLTRANSFERASE"/>
    <property type="match status" value="1"/>
</dbReference>
<dbReference type="InterPro" id="IPR002376">
    <property type="entry name" value="Formyl_transf_N"/>
</dbReference>
<organism evidence="2">
    <name type="scientific">uncultured marine thaumarchaeote KM3_178_G06</name>
    <dbReference type="NCBI Taxonomy" id="1456060"/>
    <lineage>
        <taxon>Archaea</taxon>
        <taxon>Nitrososphaerota</taxon>
        <taxon>environmental samples</taxon>
    </lineage>
</organism>
<feature type="domain" description="Formyl transferase N-terminal" evidence="1">
    <location>
        <begin position="21"/>
        <end position="161"/>
    </location>
</feature>
<evidence type="ECO:0000259" key="1">
    <source>
        <dbReference type="Pfam" id="PF00551"/>
    </source>
</evidence>
<dbReference type="Gene3D" id="3.40.50.12230">
    <property type="match status" value="1"/>
</dbReference>
<dbReference type="PANTHER" id="PTHR11138:SF5">
    <property type="entry name" value="METHIONYL-TRNA FORMYLTRANSFERASE, MITOCHONDRIAL"/>
    <property type="match status" value="1"/>
</dbReference>
<sequence length="193" mass="21944">MKTIVGFLSRPHGFDALSALIKSQNYKIIKVYTHKLNPKSQDPQRSIRTDYELFVKKCADNSIPLTTIDSMNDEITDFPNCDYILEISWRYIIPKNIIDRASIAAFGIHRGKLPDFAGAEPIKQALLNGKKKIIISAHYLEKDIDTGNVISVIEFPVNYNNHKDLDVNIQTIRDEITPLFSKLALQTLSILEK</sequence>
<evidence type="ECO:0000313" key="2">
    <source>
        <dbReference type="EMBL" id="AIF05024.1"/>
    </source>
</evidence>
<dbReference type="EC" id="2.1.2.9" evidence="2"/>
<gene>
    <name evidence="2" type="primary">MTFMT</name>
    <name evidence="2" type="synonym">fmt</name>
</gene>
<name>A0A075GMD4_9ARCH</name>